<dbReference type="EMBL" id="GGFL01014418">
    <property type="protein sequence ID" value="MBW78596.1"/>
    <property type="molecule type" value="Transcribed_RNA"/>
</dbReference>
<evidence type="ECO:0000313" key="1">
    <source>
        <dbReference type="EMBL" id="MBW78596.1"/>
    </source>
</evidence>
<accession>A0A2M4DM01</accession>
<sequence length="120" mass="12903">MISTFCFSPFSRLCFFSFLRFLCSRSRSLSLCLCFFAFGSSSSPLCAVASVSCVERRRLLPALPAPAPAPPPASISSSKLIVSANIIYSRLRSSKLGGSTLLARRFLGGRLLLPAVVPKP</sequence>
<dbReference type="AlphaFoldDB" id="A0A2M4DM01"/>
<protein>
    <submittedName>
        <fullName evidence="1">Putative secreted protein</fullName>
    </submittedName>
</protein>
<organism evidence="1">
    <name type="scientific">Anopheles darlingi</name>
    <name type="common">Mosquito</name>
    <dbReference type="NCBI Taxonomy" id="43151"/>
    <lineage>
        <taxon>Eukaryota</taxon>
        <taxon>Metazoa</taxon>
        <taxon>Ecdysozoa</taxon>
        <taxon>Arthropoda</taxon>
        <taxon>Hexapoda</taxon>
        <taxon>Insecta</taxon>
        <taxon>Pterygota</taxon>
        <taxon>Neoptera</taxon>
        <taxon>Endopterygota</taxon>
        <taxon>Diptera</taxon>
        <taxon>Nematocera</taxon>
        <taxon>Culicoidea</taxon>
        <taxon>Culicidae</taxon>
        <taxon>Anophelinae</taxon>
        <taxon>Anopheles</taxon>
    </lineage>
</organism>
<name>A0A2M4DM01_ANODA</name>
<proteinExistence type="predicted"/>
<reference evidence="1" key="1">
    <citation type="submission" date="2018-01" db="EMBL/GenBank/DDBJ databases">
        <title>An insight into the sialome of Amazonian anophelines.</title>
        <authorList>
            <person name="Ribeiro J.M."/>
            <person name="Scarpassa V."/>
            <person name="Calvo E."/>
        </authorList>
    </citation>
    <scope>NUCLEOTIDE SEQUENCE</scope>
</reference>